<keyword evidence="3 12" id="KW-0812">Transmembrane</keyword>
<evidence type="ECO:0000256" key="3">
    <source>
        <dbReference type="ARBA" id="ARBA00022692"/>
    </source>
</evidence>
<keyword evidence="8" id="KW-0675">Receptor</keyword>
<dbReference type="EMBL" id="WNTK01002845">
    <property type="protein sequence ID" value="KAG9465618.1"/>
    <property type="molecule type" value="Genomic_DNA"/>
</dbReference>
<dbReference type="Pfam" id="PF07686">
    <property type="entry name" value="V-set"/>
    <property type="match status" value="1"/>
</dbReference>
<dbReference type="Pfam" id="PF08205">
    <property type="entry name" value="C2-set_2"/>
    <property type="match status" value="1"/>
</dbReference>
<evidence type="ECO:0000256" key="9">
    <source>
        <dbReference type="ARBA" id="ARBA00023180"/>
    </source>
</evidence>
<dbReference type="InterPro" id="IPR013783">
    <property type="entry name" value="Ig-like_fold"/>
</dbReference>
<keyword evidence="7" id="KW-1015">Disulfide bond</keyword>
<dbReference type="GO" id="GO:0071222">
    <property type="term" value="P:cellular response to lipopolysaccharide"/>
    <property type="evidence" value="ECO:0007669"/>
    <property type="project" value="TreeGrafter"/>
</dbReference>
<feature type="region of interest" description="Disordered" evidence="11">
    <location>
        <begin position="262"/>
        <end position="290"/>
    </location>
</feature>
<evidence type="ECO:0000313" key="15">
    <source>
        <dbReference type="Proteomes" id="UP000770717"/>
    </source>
</evidence>
<feature type="transmembrane region" description="Helical" evidence="12">
    <location>
        <begin position="231"/>
        <end position="252"/>
    </location>
</feature>
<keyword evidence="10" id="KW-0393">Immunoglobulin domain</keyword>
<evidence type="ECO:0000256" key="7">
    <source>
        <dbReference type="ARBA" id="ARBA00023157"/>
    </source>
</evidence>
<keyword evidence="5 12" id="KW-1133">Transmembrane helix</keyword>
<evidence type="ECO:0000256" key="1">
    <source>
        <dbReference type="ARBA" id="ARBA00004251"/>
    </source>
</evidence>
<dbReference type="SUPFAM" id="SSF48726">
    <property type="entry name" value="Immunoglobulin"/>
    <property type="match status" value="2"/>
</dbReference>
<evidence type="ECO:0000259" key="13">
    <source>
        <dbReference type="PROSITE" id="PS50835"/>
    </source>
</evidence>
<dbReference type="InterPro" id="IPR003599">
    <property type="entry name" value="Ig_sub"/>
</dbReference>
<dbReference type="GO" id="GO:0042130">
    <property type="term" value="P:negative regulation of T cell proliferation"/>
    <property type="evidence" value="ECO:0007669"/>
    <property type="project" value="TreeGrafter"/>
</dbReference>
<dbReference type="PROSITE" id="PS50835">
    <property type="entry name" value="IG_LIKE"/>
    <property type="match status" value="2"/>
</dbReference>
<feature type="compositionally biased region" description="Basic and acidic residues" evidence="11">
    <location>
        <begin position="281"/>
        <end position="290"/>
    </location>
</feature>
<evidence type="ECO:0000256" key="6">
    <source>
        <dbReference type="ARBA" id="ARBA00023136"/>
    </source>
</evidence>
<name>A0A8J6BM85_ELECQ</name>
<reference evidence="14" key="1">
    <citation type="thesis" date="2020" institute="ProQuest LLC" country="789 East Eisenhower Parkway, Ann Arbor, MI, USA">
        <title>Comparative Genomics and Chromosome Evolution.</title>
        <authorList>
            <person name="Mudd A.B."/>
        </authorList>
    </citation>
    <scope>NUCLEOTIDE SEQUENCE</scope>
    <source>
        <strain evidence="14">HN-11 Male</strain>
        <tissue evidence="14">Kidney and liver</tissue>
    </source>
</reference>
<dbReference type="OrthoDB" id="5857426at2759"/>
<dbReference type="GO" id="GO:0031295">
    <property type="term" value="P:T cell costimulation"/>
    <property type="evidence" value="ECO:0007669"/>
    <property type="project" value="TreeGrafter"/>
</dbReference>
<feature type="domain" description="Ig-like" evidence="13">
    <location>
        <begin position="1"/>
        <end position="108"/>
    </location>
</feature>
<evidence type="ECO:0000256" key="11">
    <source>
        <dbReference type="SAM" id="MobiDB-lite"/>
    </source>
</evidence>
<dbReference type="GO" id="GO:0042102">
    <property type="term" value="P:positive regulation of T cell proliferation"/>
    <property type="evidence" value="ECO:0007669"/>
    <property type="project" value="TreeGrafter"/>
</dbReference>
<feature type="compositionally biased region" description="Polar residues" evidence="11">
    <location>
        <begin position="262"/>
        <end position="280"/>
    </location>
</feature>
<dbReference type="SMART" id="SM00409">
    <property type="entry name" value="IG"/>
    <property type="match status" value="1"/>
</dbReference>
<dbReference type="AlphaFoldDB" id="A0A8J6BM85"/>
<dbReference type="InterPro" id="IPR036179">
    <property type="entry name" value="Ig-like_dom_sf"/>
</dbReference>
<accession>A0A8J6BM85</accession>
<dbReference type="PANTHER" id="PTHR25466:SF2">
    <property type="entry name" value="T-LYMPHOCYTE ACTIVATION ANTIGEN CD86"/>
    <property type="match status" value="1"/>
</dbReference>
<dbReference type="GO" id="GO:0009897">
    <property type="term" value="C:external side of plasma membrane"/>
    <property type="evidence" value="ECO:0007669"/>
    <property type="project" value="TreeGrafter"/>
</dbReference>
<keyword evidence="4" id="KW-0732">Signal</keyword>
<gene>
    <name evidence="14" type="ORF">GDO78_017988</name>
</gene>
<dbReference type="GO" id="GO:0006955">
    <property type="term" value="P:immune response"/>
    <property type="evidence" value="ECO:0007669"/>
    <property type="project" value="TreeGrafter"/>
</dbReference>
<dbReference type="Proteomes" id="UP000770717">
    <property type="component" value="Unassembled WGS sequence"/>
</dbReference>
<dbReference type="GO" id="GO:0007166">
    <property type="term" value="P:cell surface receptor signaling pathway"/>
    <property type="evidence" value="ECO:0007669"/>
    <property type="project" value="TreeGrafter"/>
</dbReference>
<comment type="subcellular location">
    <subcellularLocation>
        <location evidence="1">Cell membrane</location>
        <topology evidence="1">Single-pass type I membrane protein</topology>
    </subcellularLocation>
</comment>
<evidence type="ECO:0000256" key="5">
    <source>
        <dbReference type="ARBA" id="ARBA00022989"/>
    </source>
</evidence>
<dbReference type="InterPro" id="IPR051713">
    <property type="entry name" value="T-cell_Activation_Regulation"/>
</dbReference>
<dbReference type="InterPro" id="IPR013162">
    <property type="entry name" value="CD80_C2-set"/>
</dbReference>
<proteinExistence type="predicted"/>
<keyword evidence="6 12" id="KW-0472">Membrane</keyword>
<comment type="caution">
    <text evidence="14">The sequence shown here is derived from an EMBL/GenBank/DDBJ whole genome shotgun (WGS) entry which is preliminary data.</text>
</comment>
<evidence type="ECO:0000256" key="10">
    <source>
        <dbReference type="ARBA" id="ARBA00023319"/>
    </source>
</evidence>
<sequence length="290" mass="33192">MTKCAAALNEITAYVSGTAEFRCLLPNDKKDTSKQLIISWEKEAKPQNIVVAENFKGERKYNHINEIYKNRSMKFKDHGDLELHNITLEDEGVYGCYIREKQSEHKLTVLANFSVPQINSGSLTVVKNGTDVLFHCSSRDGFPKPYGILWEVSDDNRTEYHHQFCNLESRLSCKMDSNSQTYSISSEFEVMVNSNISVTCVVLAHHNFSSTTVHIVLKDERLPKENDHLKYILLCGFLTAFTIIACTVYFCYKKNGKTFNLRSSQNNRETSRTADPNNDIQQREETTSFV</sequence>
<protein>
    <recommendedName>
        <fullName evidence="13">Ig-like domain-containing protein</fullName>
    </recommendedName>
</protein>
<dbReference type="InterPro" id="IPR007110">
    <property type="entry name" value="Ig-like_dom"/>
</dbReference>
<keyword evidence="9" id="KW-0325">Glycoprotein</keyword>
<evidence type="ECO:0000256" key="2">
    <source>
        <dbReference type="ARBA" id="ARBA00022475"/>
    </source>
</evidence>
<evidence type="ECO:0000256" key="8">
    <source>
        <dbReference type="ARBA" id="ARBA00023170"/>
    </source>
</evidence>
<dbReference type="PANTHER" id="PTHR25466">
    <property type="entry name" value="T-LYMPHOCYTE ACTIVATION ANTIGEN"/>
    <property type="match status" value="1"/>
</dbReference>
<organism evidence="14 15">
    <name type="scientific">Eleutherodactylus coqui</name>
    <name type="common">Puerto Rican coqui</name>
    <dbReference type="NCBI Taxonomy" id="57060"/>
    <lineage>
        <taxon>Eukaryota</taxon>
        <taxon>Metazoa</taxon>
        <taxon>Chordata</taxon>
        <taxon>Craniata</taxon>
        <taxon>Vertebrata</taxon>
        <taxon>Euteleostomi</taxon>
        <taxon>Amphibia</taxon>
        <taxon>Batrachia</taxon>
        <taxon>Anura</taxon>
        <taxon>Neobatrachia</taxon>
        <taxon>Hyloidea</taxon>
        <taxon>Eleutherodactylidae</taxon>
        <taxon>Eleutherodactylinae</taxon>
        <taxon>Eleutherodactylus</taxon>
        <taxon>Eleutherodactylus</taxon>
    </lineage>
</organism>
<dbReference type="Gene3D" id="2.60.40.10">
    <property type="entry name" value="Immunoglobulins"/>
    <property type="match status" value="2"/>
</dbReference>
<evidence type="ECO:0000313" key="14">
    <source>
        <dbReference type="EMBL" id="KAG9465618.1"/>
    </source>
</evidence>
<feature type="domain" description="Ig-like" evidence="13">
    <location>
        <begin position="116"/>
        <end position="216"/>
    </location>
</feature>
<evidence type="ECO:0000256" key="4">
    <source>
        <dbReference type="ARBA" id="ARBA00022729"/>
    </source>
</evidence>
<keyword evidence="15" id="KW-1185">Reference proteome</keyword>
<evidence type="ECO:0000256" key="12">
    <source>
        <dbReference type="SAM" id="Phobius"/>
    </source>
</evidence>
<keyword evidence="2" id="KW-1003">Cell membrane</keyword>
<dbReference type="InterPro" id="IPR013106">
    <property type="entry name" value="Ig_V-set"/>
</dbReference>